<dbReference type="Pfam" id="PF04314">
    <property type="entry name" value="PCuAC"/>
    <property type="match status" value="1"/>
</dbReference>
<dbReference type="InterPro" id="IPR007410">
    <property type="entry name" value="LpqE-like"/>
</dbReference>
<proteinExistence type="predicted"/>
<evidence type="ECO:0000313" key="1">
    <source>
        <dbReference type="EMBL" id="WCT74863.1"/>
    </source>
</evidence>
<dbReference type="PANTHER" id="PTHR36302">
    <property type="entry name" value="BLR7088 PROTEIN"/>
    <property type="match status" value="1"/>
</dbReference>
<protein>
    <submittedName>
        <fullName evidence="1">Copper chaperone PCu(A)C</fullName>
    </submittedName>
</protein>
<dbReference type="RefSeq" id="WP_273690261.1">
    <property type="nucleotide sequence ID" value="NZ_CP117411.1"/>
</dbReference>
<dbReference type="SUPFAM" id="SSF110087">
    <property type="entry name" value="DR1885-like metal-binding protein"/>
    <property type="match status" value="1"/>
</dbReference>
<dbReference type="InterPro" id="IPR036182">
    <property type="entry name" value="PCuAC_sf"/>
</dbReference>
<name>A0ABY7TP57_9SPHN</name>
<dbReference type="InterPro" id="IPR058248">
    <property type="entry name" value="Lxx211020-like"/>
</dbReference>
<dbReference type="Proteomes" id="UP001220395">
    <property type="component" value="Chromosome"/>
</dbReference>
<dbReference type="PANTHER" id="PTHR36302:SF1">
    <property type="entry name" value="COPPER CHAPERONE PCU(A)C"/>
    <property type="match status" value="1"/>
</dbReference>
<dbReference type="EMBL" id="CP117411">
    <property type="protein sequence ID" value="WCT74863.1"/>
    <property type="molecule type" value="Genomic_DNA"/>
</dbReference>
<keyword evidence="2" id="KW-1185">Reference proteome</keyword>
<gene>
    <name evidence="1" type="ORF">PQ455_06490</name>
</gene>
<evidence type="ECO:0000313" key="2">
    <source>
        <dbReference type="Proteomes" id="UP001220395"/>
    </source>
</evidence>
<accession>A0ABY7TP57</accession>
<sequence>MKSFATAALIALATLSACHGKAPDNRGVTRAWARLPVVPGRPGAVYFTLVGTGKADRLVGIDSAVVGRIELHESGMHGRMMTMRPLAGADVPAVGKVVFGPSGNHGMLFDIDKAITPGTAIPMRFVFASGRAVEVETKTVEQGGEAPFPAE</sequence>
<dbReference type="Gene3D" id="2.60.40.1890">
    <property type="entry name" value="PCu(A)C copper chaperone"/>
    <property type="match status" value="1"/>
</dbReference>
<reference evidence="1 2" key="1">
    <citation type="submission" date="2023-02" db="EMBL/GenBank/DDBJ databases">
        <title>Genome sequence of Sphingomonas naphthae.</title>
        <authorList>
            <person name="Kim S."/>
            <person name="Heo J."/>
            <person name="Kwon S.-W."/>
        </authorList>
    </citation>
    <scope>NUCLEOTIDE SEQUENCE [LARGE SCALE GENOMIC DNA]</scope>
    <source>
        <strain evidence="1 2">KACC 18716</strain>
    </source>
</reference>
<dbReference type="PROSITE" id="PS51257">
    <property type="entry name" value="PROKAR_LIPOPROTEIN"/>
    <property type="match status" value="1"/>
</dbReference>
<organism evidence="1 2">
    <name type="scientific">Sphingomonas naphthae</name>
    <dbReference type="NCBI Taxonomy" id="1813468"/>
    <lineage>
        <taxon>Bacteria</taxon>
        <taxon>Pseudomonadati</taxon>
        <taxon>Pseudomonadota</taxon>
        <taxon>Alphaproteobacteria</taxon>
        <taxon>Sphingomonadales</taxon>
        <taxon>Sphingomonadaceae</taxon>
        <taxon>Sphingomonas</taxon>
    </lineage>
</organism>